<reference evidence="1 2" key="1">
    <citation type="submission" date="2022-03" db="EMBL/GenBank/DDBJ databases">
        <title>Complete genome sequence of Lysobacter capsici VKM B-2533 and Lysobacter gummosus 10.1.1, promising sources of lytic agents.</title>
        <authorList>
            <person name="Tarlachkov S.V."/>
            <person name="Kudryakova I.V."/>
            <person name="Afoshin A.S."/>
            <person name="Leontyevskaya E.A."/>
            <person name="Leontyevskaya N.V."/>
        </authorList>
    </citation>
    <scope>NUCLEOTIDE SEQUENCE [LARGE SCALE GENOMIC DNA]</scope>
    <source>
        <strain evidence="1 2">10.1.1</strain>
    </source>
</reference>
<protein>
    <submittedName>
        <fullName evidence="1">Immunity 22 family protein</fullName>
    </submittedName>
</protein>
<evidence type="ECO:0000313" key="1">
    <source>
        <dbReference type="EMBL" id="UNP30430.1"/>
    </source>
</evidence>
<proteinExistence type="predicted"/>
<evidence type="ECO:0000313" key="2">
    <source>
        <dbReference type="Proteomes" id="UP000829194"/>
    </source>
</evidence>
<gene>
    <name evidence="1" type="ORF">MOV92_03905</name>
</gene>
<keyword evidence="2" id="KW-1185">Reference proteome</keyword>
<organism evidence="1 2">
    <name type="scientific">Lysobacter gummosus</name>
    <dbReference type="NCBI Taxonomy" id="262324"/>
    <lineage>
        <taxon>Bacteria</taxon>
        <taxon>Pseudomonadati</taxon>
        <taxon>Pseudomonadota</taxon>
        <taxon>Gammaproteobacteria</taxon>
        <taxon>Lysobacterales</taxon>
        <taxon>Lysobacteraceae</taxon>
        <taxon>Lysobacter</taxon>
    </lineage>
</organism>
<accession>A0ABY3XFM7</accession>
<sequence>MIDDTTRGKISVWMGTSTQTLEEFNRYTQGMEDPDSGCPAHRDFGCGFIDSDFFIAYGTAGNKIVPVEELVVEVDTYSTDTDRLIVARCHELGVHEGNSLYFYDHCTFHEEQPGRLYNQLRFIGTFDNAKPNRSRR</sequence>
<dbReference type="EMBL" id="CP093547">
    <property type="protein sequence ID" value="UNP30430.1"/>
    <property type="molecule type" value="Genomic_DNA"/>
</dbReference>
<dbReference type="RefSeq" id="WP_057941664.1">
    <property type="nucleotide sequence ID" value="NZ_CP011131.1"/>
</dbReference>
<name>A0ABY3XFM7_9GAMM</name>
<dbReference type="Proteomes" id="UP000829194">
    <property type="component" value="Chromosome"/>
</dbReference>